<evidence type="ECO:0008006" key="4">
    <source>
        <dbReference type="Google" id="ProtNLM"/>
    </source>
</evidence>
<dbReference type="HOGENOM" id="CLU_1413700_0_0_10"/>
<reference evidence="2 3" key="1">
    <citation type="journal article" date="2013" name="PLoS ONE">
        <title>Genomic analysis of Melioribacter roseus, facultatively anaerobic organotrophic bacterium representing a novel deep lineage within Bacteriodetes/Chlorobi group.</title>
        <authorList>
            <person name="Kadnikov V.V."/>
            <person name="Mardanov A.V."/>
            <person name="Podosokorskaya O.A."/>
            <person name="Gavrilov S.N."/>
            <person name="Kublanov I.V."/>
            <person name="Beletsky A.V."/>
            <person name="Bonch-Osmolovskaya E.A."/>
            <person name="Ravin N.V."/>
        </authorList>
    </citation>
    <scope>NUCLEOTIDE SEQUENCE [LARGE SCALE GENOMIC DNA]</scope>
    <source>
        <strain evidence="3">JCM 17771 / P3M-2</strain>
    </source>
</reference>
<evidence type="ECO:0000256" key="1">
    <source>
        <dbReference type="SAM" id="Phobius"/>
    </source>
</evidence>
<proteinExistence type="predicted"/>
<dbReference type="EMBL" id="CP003557">
    <property type="protein sequence ID" value="AFN74540.1"/>
    <property type="molecule type" value="Genomic_DNA"/>
</dbReference>
<protein>
    <recommendedName>
        <fullName evidence="4">DUF304 domain-containing protein</fullName>
    </recommendedName>
</protein>
<keyword evidence="3" id="KW-1185">Reference proteome</keyword>
<dbReference type="Proteomes" id="UP000009011">
    <property type="component" value="Chromosome"/>
</dbReference>
<dbReference type="KEGG" id="mro:MROS_1303"/>
<accession>I6Z5V2</accession>
<sequence length="192" mass="23003">MQQISDDMRFRLIKKRKTFYFRILILFLVGLAFYTWLLENKIAYLIIPFIPIIPLLISPYFFYKYIGEVELDENQLSVISRGNEPQTFLLNDIVRINLIYDRQKTNAFFNRFIVKGFVIKLEVESKENTASEYNILLKKNQREQFIELLEKLYKSGVRINERDELGAKCFLLKGNLSYKEIQEIKSKYNLSW</sequence>
<name>I6Z5V2_MELRP</name>
<gene>
    <name evidence="2" type="ordered locus">MROS_1303</name>
</gene>
<feature type="transmembrane region" description="Helical" evidence="1">
    <location>
        <begin position="20"/>
        <end position="37"/>
    </location>
</feature>
<dbReference type="AlphaFoldDB" id="I6Z5V2"/>
<organism evidence="2 3">
    <name type="scientific">Melioribacter roseus (strain DSM 23840 / JCM 17771 / VKM B-2668 / P3M-2)</name>
    <dbReference type="NCBI Taxonomy" id="1191523"/>
    <lineage>
        <taxon>Bacteria</taxon>
        <taxon>Pseudomonadati</taxon>
        <taxon>Ignavibacteriota</taxon>
        <taxon>Ignavibacteria</taxon>
        <taxon>Ignavibacteriales</taxon>
        <taxon>Melioribacteraceae</taxon>
        <taxon>Melioribacter</taxon>
    </lineage>
</organism>
<keyword evidence="1" id="KW-0812">Transmembrane</keyword>
<keyword evidence="1" id="KW-0472">Membrane</keyword>
<keyword evidence="1" id="KW-1133">Transmembrane helix</keyword>
<evidence type="ECO:0000313" key="3">
    <source>
        <dbReference type="Proteomes" id="UP000009011"/>
    </source>
</evidence>
<evidence type="ECO:0000313" key="2">
    <source>
        <dbReference type="EMBL" id="AFN74540.1"/>
    </source>
</evidence>
<feature type="transmembrane region" description="Helical" evidence="1">
    <location>
        <begin position="43"/>
        <end position="63"/>
    </location>
</feature>